<reference evidence="4 5" key="1">
    <citation type="submission" date="2020-10" db="EMBL/GenBank/DDBJ databases">
        <title>Complete genome of Cruoricapor ignavus strain M1214 isolated from the blood culture of a febrile patient.</title>
        <authorList>
            <person name="Guglielmino C.J.D."/>
        </authorList>
    </citation>
    <scope>NUCLEOTIDE SEQUENCE [LARGE SCALE GENOMIC DNA]</scope>
    <source>
        <strain evidence="4 5">M1214</strain>
    </source>
</reference>
<keyword evidence="2" id="KW-0732">Signal</keyword>
<keyword evidence="1" id="KW-1133">Transmembrane helix</keyword>
<feature type="chain" id="PRO_5032890105" evidence="2">
    <location>
        <begin position="24"/>
        <end position="434"/>
    </location>
</feature>
<evidence type="ECO:0000313" key="4">
    <source>
        <dbReference type="EMBL" id="QOR74614.1"/>
    </source>
</evidence>
<evidence type="ECO:0000256" key="1">
    <source>
        <dbReference type="SAM" id="Phobius"/>
    </source>
</evidence>
<dbReference type="Pfam" id="PF07863">
    <property type="entry name" value="CtnDOT_TraJ"/>
    <property type="match status" value="1"/>
</dbReference>
<feature type="transmembrane region" description="Helical" evidence="1">
    <location>
        <begin position="295"/>
        <end position="314"/>
    </location>
</feature>
<protein>
    <submittedName>
        <fullName evidence="4">Type IV secretion system protein</fullName>
    </submittedName>
</protein>
<accession>A0A7M1T6B8</accession>
<dbReference type="EMBL" id="CP063145">
    <property type="protein sequence ID" value="QOR74614.1"/>
    <property type="molecule type" value="Genomic_DNA"/>
</dbReference>
<feature type="domain" description="Conjugative transposon TraJ C-terminal" evidence="3">
    <location>
        <begin position="71"/>
        <end position="426"/>
    </location>
</feature>
<keyword evidence="1" id="KW-0812">Transmembrane</keyword>
<feature type="transmembrane region" description="Helical" evidence="1">
    <location>
        <begin position="232"/>
        <end position="252"/>
    </location>
</feature>
<evidence type="ECO:0000259" key="3">
    <source>
        <dbReference type="Pfam" id="PF07863"/>
    </source>
</evidence>
<dbReference type="GO" id="GO:0030255">
    <property type="term" value="P:protein secretion by the type IV secretion system"/>
    <property type="evidence" value="ECO:0007669"/>
    <property type="project" value="InterPro"/>
</dbReference>
<dbReference type="KEGG" id="civ:IMZ16_04045"/>
<keyword evidence="1" id="KW-0472">Membrane</keyword>
<feature type="transmembrane region" description="Helical" evidence="1">
    <location>
        <begin position="257"/>
        <end position="275"/>
    </location>
</feature>
<dbReference type="RefSeq" id="WP_193440598.1">
    <property type="nucleotide sequence ID" value="NZ_CP063145.1"/>
</dbReference>
<evidence type="ECO:0000313" key="5">
    <source>
        <dbReference type="Proteomes" id="UP000593605"/>
    </source>
</evidence>
<gene>
    <name evidence="4" type="ORF">IMZ16_04045</name>
</gene>
<organism evidence="4 5">
    <name type="scientific">Cruoricaptor ignavus</name>
    <dbReference type="NCBI Taxonomy" id="1118202"/>
    <lineage>
        <taxon>Bacteria</taxon>
        <taxon>Pseudomonadati</taxon>
        <taxon>Bacteroidota</taxon>
        <taxon>Flavobacteriia</taxon>
        <taxon>Flavobacteriales</taxon>
        <taxon>Weeksellaceae</taxon>
        <taxon>Cruoricaptor</taxon>
    </lineage>
</organism>
<evidence type="ECO:0000256" key="2">
    <source>
        <dbReference type="SAM" id="SignalP"/>
    </source>
</evidence>
<dbReference type="AlphaFoldDB" id="A0A7M1T6B8"/>
<name>A0A7M1T6B8_9FLAO</name>
<dbReference type="GO" id="GO:0016020">
    <property type="term" value="C:membrane"/>
    <property type="evidence" value="ECO:0007669"/>
    <property type="project" value="UniProtKB-SubCell"/>
</dbReference>
<proteinExistence type="predicted"/>
<sequence>MNNRKICFIILAMLMCFPALAIAQQTASPGAVNPADAAKLVEFLKGQGTFETWFMQVFKNLDTQIESRARQFSIIGRTIGATGALIQLSVIGWQMQEGLRSWEVTPMIKPIVIAMLLSNWVPFTHLIKKPLQSLSETPEAIFQKIEKDADEYRVKKYERQMMLLDKVFELNAQVQLEQRKVERTEALANNKLGKLGEIVQDIKEDTQDVMDNIERPLLELANRLSFEFQRTIAYAIENLALIILRVCTYCIFFIHKIWLYVLLVLGPIPVGLSLIPGFDSNFSNWVAKYININLYPFICYTIINIGQQLIIAGYKMELDRYNKLIDESGTVTDPGLVLTFVSQSGFLHMLVFSTVPYIVTAIGIRMTPTIADAIISGGGSQIMSKAKQTAQSGYSAAKSVASAGSNIVTKGAAAAAKTGKEIAASARTMTTTKR</sequence>
<dbReference type="InterPro" id="IPR012424">
    <property type="entry name" value="Conjugative_transposon_TraJ_C"/>
</dbReference>
<feature type="signal peptide" evidence="2">
    <location>
        <begin position="1"/>
        <end position="23"/>
    </location>
</feature>
<dbReference type="Proteomes" id="UP000593605">
    <property type="component" value="Chromosome"/>
</dbReference>